<dbReference type="Proteomes" id="UP000183810">
    <property type="component" value="Chromosome"/>
</dbReference>
<dbReference type="EMBL" id="CP018082">
    <property type="protein sequence ID" value="APE38223.1"/>
    <property type="molecule type" value="Genomic_DNA"/>
</dbReference>
<dbReference type="InterPro" id="IPR001387">
    <property type="entry name" value="Cro/C1-type_HTH"/>
</dbReference>
<protein>
    <submittedName>
        <fullName evidence="3">XRE family transcriptional regulator</fullName>
    </submittedName>
</protein>
<dbReference type="PANTHER" id="PTHR46797:SF1">
    <property type="entry name" value="METHYLPHOSPHONATE SYNTHASE"/>
    <property type="match status" value="1"/>
</dbReference>
<dbReference type="Pfam" id="PF07883">
    <property type="entry name" value="Cupin_2"/>
    <property type="match status" value="1"/>
</dbReference>
<dbReference type="SUPFAM" id="SSF47413">
    <property type="entry name" value="lambda repressor-like DNA-binding domains"/>
    <property type="match status" value="1"/>
</dbReference>
<accession>A0A1J0W202</accession>
<dbReference type="PROSITE" id="PS50943">
    <property type="entry name" value="HTH_CROC1"/>
    <property type="match status" value="1"/>
</dbReference>
<dbReference type="Gene3D" id="1.10.260.40">
    <property type="entry name" value="lambda repressor-like DNA-binding domains"/>
    <property type="match status" value="1"/>
</dbReference>
<keyword evidence="1" id="KW-0238">DNA-binding</keyword>
<dbReference type="PANTHER" id="PTHR46797">
    <property type="entry name" value="HTH-TYPE TRANSCRIPTIONAL REGULATOR"/>
    <property type="match status" value="1"/>
</dbReference>
<dbReference type="CDD" id="cd02209">
    <property type="entry name" value="cupin_XRE_C"/>
    <property type="match status" value="1"/>
</dbReference>
<evidence type="ECO:0000313" key="3">
    <source>
        <dbReference type="EMBL" id="APE38223.1"/>
    </source>
</evidence>
<dbReference type="InterPro" id="IPR010982">
    <property type="entry name" value="Lambda_DNA-bd_dom_sf"/>
</dbReference>
<evidence type="ECO:0000256" key="1">
    <source>
        <dbReference type="ARBA" id="ARBA00023125"/>
    </source>
</evidence>
<dbReference type="GO" id="GO:0003700">
    <property type="term" value="F:DNA-binding transcription factor activity"/>
    <property type="evidence" value="ECO:0007669"/>
    <property type="project" value="TreeGrafter"/>
</dbReference>
<name>A0A1J0W202_9NOCA</name>
<keyword evidence="4" id="KW-1185">Reference proteome</keyword>
<dbReference type="Pfam" id="PF13560">
    <property type="entry name" value="HTH_31"/>
    <property type="match status" value="1"/>
</dbReference>
<dbReference type="KEGG" id="nsl:BOX37_10720"/>
<dbReference type="Gene3D" id="2.60.120.10">
    <property type="entry name" value="Jelly Rolls"/>
    <property type="match status" value="1"/>
</dbReference>
<dbReference type="CDD" id="cd00093">
    <property type="entry name" value="HTH_XRE"/>
    <property type="match status" value="1"/>
</dbReference>
<gene>
    <name evidence="3" type="ORF">BOX37_10720</name>
</gene>
<dbReference type="GO" id="GO:0003677">
    <property type="term" value="F:DNA binding"/>
    <property type="evidence" value="ECO:0007669"/>
    <property type="project" value="UniProtKB-KW"/>
</dbReference>
<dbReference type="InterPro" id="IPR013096">
    <property type="entry name" value="Cupin_2"/>
</dbReference>
<feature type="domain" description="HTH cro/C1-type" evidence="2">
    <location>
        <begin position="13"/>
        <end position="67"/>
    </location>
</feature>
<organism evidence="3 4">
    <name type="scientific">Nocardia mangyaensis</name>
    <dbReference type="NCBI Taxonomy" id="2213200"/>
    <lineage>
        <taxon>Bacteria</taxon>
        <taxon>Bacillati</taxon>
        <taxon>Actinomycetota</taxon>
        <taxon>Actinomycetes</taxon>
        <taxon>Mycobacteriales</taxon>
        <taxon>Nocardiaceae</taxon>
        <taxon>Nocardia</taxon>
    </lineage>
</organism>
<dbReference type="SMART" id="SM00530">
    <property type="entry name" value="HTH_XRE"/>
    <property type="match status" value="1"/>
</dbReference>
<dbReference type="InterPro" id="IPR011051">
    <property type="entry name" value="RmlC_Cupin_sf"/>
</dbReference>
<dbReference type="InterPro" id="IPR014710">
    <property type="entry name" value="RmlC-like_jellyroll"/>
</dbReference>
<dbReference type="SUPFAM" id="SSF51182">
    <property type="entry name" value="RmlC-like cupins"/>
    <property type="match status" value="1"/>
</dbReference>
<evidence type="ECO:0000259" key="2">
    <source>
        <dbReference type="PROSITE" id="PS50943"/>
    </source>
</evidence>
<dbReference type="GO" id="GO:0005829">
    <property type="term" value="C:cytosol"/>
    <property type="evidence" value="ECO:0007669"/>
    <property type="project" value="TreeGrafter"/>
</dbReference>
<reference evidence="3" key="1">
    <citation type="submission" date="2016-11" db="EMBL/GenBank/DDBJ databases">
        <authorList>
            <person name="Jaros S."/>
            <person name="Januszkiewicz K."/>
            <person name="Wedrychowicz H."/>
        </authorList>
    </citation>
    <scope>NUCLEOTIDE SEQUENCE [LARGE SCALE GENOMIC DNA]</scope>
    <source>
        <strain evidence="3">Y48</strain>
    </source>
</reference>
<dbReference type="AlphaFoldDB" id="A0A1J0W202"/>
<proteinExistence type="predicted"/>
<evidence type="ECO:0000313" key="4">
    <source>
        <dbReference type="Proteomes" id="UP000183810"/>
    </source>
</evidence>
<dbReference type="InterPro" id="IPR050807">
    <property type="entry name" value="TransReg_Diox_bact_type"/>
</dbReference>
<sequence length="212" mass="22875">MPDDAQLALGAELRRRRRERGLTLVELAGQAQISHPFLSQLERGLARPSMLTLARLAAALDTTQVDLMLAADTRDHDAATDAGAQVVRAGEGLRLPRGLAGRGAQAGSSRLLVRDRAAFYPQEFQEVHTEFGPYFEHVEDEWVYVVAGSIVVDLAEGGLARLAEGDGLYYTGGTPHRWRVVDCPRARLIVVKAAGRQADSVAGIAAGPDERP</sequence>